<dbReference type="EMBL" id="CAJNOC010001790">
    <property type="protein sequence ID" value="CAF0891366.1"/>
    <property type="molecule type" value="Genomic_DNA"/>
</dbReference>
<organism evidence="1 2">
    <name type="scientific">Brachionus calyciflorus</name>
    <dbReference type="NCBI Taxonomy" id="104777"/>
    <lineage>
        <taxon>Eukaryota</taxon>
        <taxon>Metazoa</taxon>
        <taxon>Spiralia</taxon>
        <taxon>Gnathifera</taxon>
        <taxon>Rotifera</taxon>
        <taxon>Eurotatoria</taxon>
        <taxon>Monogononta</taxon>
        <taxon>Pseudotrocha</taxon>
        <taxon>Ploima</taxon>
        <taxon>Brachionidae</taxon>
        <taxon>Brachionus</taxon>
    </lineage>
</organism>
<protein>
    <recommendedName>
        <fullName evidence="3">Tc1-like transposase DDE domain-containing protein</fullName>
    </recommendedName>
</protein>
<proteinExistence type="predicted"/>
<dbReference type="AlphaFoldDB" id="A0A813YZW2"/>
<keyword evidence="2" id="KW-1185">Reference proteome</keyword>
<sequence length="266" mass="31378">KLDRLPINFKKSSRRLISNQEWININRLILNNNEITIREIIKSLSLKASERTIRKFVNMLGWVRINTKYCQLVSMKNRVVRYHYALMSLYFKDFFEDVIFIDEVTVEIRKNTYKRWYKKDVIEIYRGKVGKARHNPKVHVLAGISRRGASKCVIFEGKLNSSGFQNLFKKTIKNSLTRSFQMIFGEKFYHFKTPPQSPDINPIEMAWNDLKFFLCSQVKPINKEALVEGISDFWSTVTPEYCNKKIDHIFSVLKKIVLLQGKPTEL</sequence>
<reference evidence="1" key="1">
    <citation type="submission" date="2021-02" db="EMBL/GenBank/DDBJ databases">
        <authorList>
            <person name="Nowell W R."/>
        </authorList>
    </citation>
    <scope>NUCLEOTIDE SEQUENCE</scope>
    <source>
        <strain evidence="1">Ploen Becks lab</strain>
    </source>
</reference>
<name>A0A813YZW2_9BILA</name>
<evidence type="ECO:0000313" key="2">
    <source>
        <dbReference type="Proteomes" id="UP000663879"/>
    </source>
</evidence>
<dbReference type="OrthoDB" id="2266637at2759"/>
<feature type="non-terminal residue" evidence="1">
    <location>
        <position position="1"/>
    </location>
</feature>
<evidence type="ECO:0000313" key="1">
    <source>
        <dbReference type="EMBL" id="CAF0891366.1"/>
    </source>
</evidence>
<dbReference type="GO" id="GO:0003676">
    <property type="term" value="F:nucleic acid binding"/>
    <property type="evidence" value="ECO:0007669"/>
    <property type="project" value="InterPro"/>
</dbReference>
<dbReference type="InterPro" id="IPR036397">
    <property type="entry name" value="RNaseH_sf"/>
</dbReference>
<comment type="caution">
    <text evidence="1">The sequence shown here is derived from an EMBL/GenBank/DDBJ whole genome shotgun (WGS) entry which is preliminary data.</text>
</comment>
<gene>
    <name evidence="1" type="ORF">OXX778_LOCUS10928</name>
</gene>
<accession>A0A813YZW2</accession>
<dbReference type="Proteomes" id="UP000663879">
    <property type="component" value="Unassembled WGS sequence"/>
</dbReference>
<evidence type="ECO:0008006" key="3">
    <source>
        <dbReference type="Google" id="ProtNLM"/>
    </source>
</evidence>
<dbReference type="Gene3D" id="3.30.420.10">
    <property type="entry name" value="Ribonuclease H-like superfamily/Ribonuclease H"/>
    <property type="match status" value="1"/>
</dbReference>